<organism evidence="5 6">
    <name type="scientific">Pyramidobacter porci</name>
    <dbReference type="NCBI Taxonomy" id="2605789"/>
    <lineage>
        <taxon>Bacteria</taxon>
        <taxon>Thermotogati</taxon>
        <taxon>Synergistota</taxon>
        <taxon>Synergistia</taxon>
        <taxon>Synergistales</taxon>
        <taxon>Dethiosulfovibrionaceae</taxon>
        <taxon>Pyramidobacter</taxon>
    </lineage>
</organism>
<dbReference type="GO" id="GO:0003723">
    <property type="term" value="F:RNA binding"/>
    <property type="evidence" value="ECO:0007669"/>
    <property type="project" value="InterPro"/>
</dbReference>
<dbReference type="InterPro" id="IPR001537">
    <property type="entry name" value="SpoU_MeTrfase"/>
</dbReference>
<dbReference type="InterPro" id="IPR013123">
    <property type="entry name" value="SpoU_subst-bd"/>
</dbReference>
<dbReference type="Proteomes" id="UP000473699">
    <property type="component" value="Unassembled WGS sequence"/>
</dbReference>
<dbReference type="Gene3D" id="3.30.1330.30">
    <property type="match status" value="1"/>
</dbReference>
<keyword evidence="1 5" id="KW-0489">Methyltransferase</keyword>
<dbReference type="GO" id="GO:0006396">
    <property type="term" value="P:RNA processing"/>
    <property type="evidence" value="ECO:0007669"/>
    <property type="project" value="InterPro"/>
</dbReference>
<dbReference type="EMBL" id="VUNH01000009">
    <property type="protein sequence ID" value="MST56174.1"/>
    <property type="molecule type" value="Genomic_DNA"/>
</dbReference>
<evidence type="ECO:0000313" key="5">
    <source>
        <dbReference type="EMBL" id="MST56174.1"/>
    </source>
</evidence>
<dbReference type="SUPFAM" id="SSF55315">
    <property type="entry name" value="L30e-like"/>
    <property type="match status" value="1"/>
</dbReference>
<evidence type="ECO:0000256" key="2">
    <source>
        <dbReference type="ARBA" id="ARBA00022679"/>
    </source>
</evidence>
<dbReference type="InterPro" id="IPR029028">
    <property type="entry name" value="Alpha/beta_knot_MTases"/>
</dbReference>
<evidence type="ECO:0000256" key="3">
    <source>
        <dbReference type="SAM" id="MobiDB-lite"/>
    </source>
</evidence>
<dbReference type="Pfam" id="PF08032">
    <property type="entry name" value="SpoU_sub_bind"/>
    <property type="match status" value="1"/>
</dbReference>
<protein>
    <submittedName>
        <fullName evidence="5">23S rRNA (Guanosine(2251)-2'-O)-methyltransferase RlmB</fullName>
    </submittedName>
</protein>
<keyword evidence="6" id="KW-1185">Reference proteome</keyword>
<dbReference type="RefSeq" id="WP_154529254.1">
    <property type="nucleotide sequence ID" value="NZ_VUNH01000009.1"/>
</dbReference>
<proteinExistence type="predicted"/>
<feature type="region of interest" description="Disordered" evidence="3">
    <location>
        <begin position="1"/>
        <end position="60"/>
    </location>
</feature>
<comment type="caution">
    <text evidence="5">The sequence shown here is derived from an EMBL/GenBank/DDBJ whole genome shotgun (WGS) entry which is preliminary data.</text>
</comment>
<feature type="domain" description="RNA 2-O ribose methyltransferase substrate binding" evidence="4">
    <location>
        <begin position="63"/>
        <end position="139"/>
    </location>
</feature>
<dbReference type="Gene3D" id="3.40.1280.10">
    <property type="match status" value="1"/>
</dbReference>
<dbReference type="GO" id="GO:0008173">
    <property type="term" value="F:RNA methyltransferase activity"/>
    <property type="evidence" value="ECO:0007669"/>
    <property type="project" value="InterPro"/>
</dbReference>
<dbReference type="PANTHER" id="PTHR46429">
    <property type="entry name" value="23S RRNA (GUANOSINE-2'-O-)-METHYLTRANSFERASE RLMB"/>
    <property type="match status" value="1"/>
</dbReference>
<dbReference type="SUPFAM" id="SSF75217">
    <property type="entry name" value="alpha/beta knot"/>
    <property type="match status" value="1"/>
</dbReference>
<dbReference type="InterPro" id="IPR029026">
    <property type="entry name" value="tRNA_m1G_MTases_N"/>
</dbReference>
<reference evidence="5 6" key="1">
    <citation type="submission" date="2019-08" db="EMBL/GenBank/DDBJ databases">
        <title>In-depth cultivation of the pig gut microbiome towards novel bacterial diversity and tailored functional studies.</title>
        <authorList>
            <person name="Wylensek D."/>
            <person name="Hitch T.C.A."/>
            <person name="Clavel T."/>
        </authorList>
    </citation>
    <scope>NUCLEOTIDE SEQUENCE [LARGE SCALE GENOMIC DNA]</scope>
    <source>
        <strain evidence="5 6">SM-530-WT-4B</strain>
    </source>
</reference>
<dbReference type="GO" id="GO:0005829">
    <property type="term" value="C:cytosol"/>
    <property type="evidence" value="ECO:0007669"/>
    <property type="project" value="TreeGrafter"/>
</dbReference>
<dbReference type="AlphaFoldDB" id="A0A6L5YCU9"/>
<dbReference type="PANTHER" id="PTHR46429:SF1">
    <property type="entry name" value="23S RRNA (GUANOSINE-2'-O-)-METHYLTRANSFERASE RLMB"/>
    <property type="match status" value="1"/>
</dbReference>
<dbReference type="NCBIfam" id="TIGR00186">
    <property type="entry name" value="rRNA_methyl_3"/>
    <property type="match status" value="1"/>
</dbReference>
<feature type="compositionally biased region" description="Basic and acidic residues" evidence="3">
    <location>
        <begin position="1"/>
        <end position="37"/>
    </location>
</feature>
<dbReference type="SMART" id="SM00967">
    <property type="entry name" value="SpoU_sub_bind"/>
    <property type="match status" value="1"/>
</dbReference>
<name>A0A6L5YCU9_9BACT</name>
<evidence type="ECO:0000313" key="6">
    <source>
        <dbReference type="Proteomes" id="UP000473699"/>
    </source>
</evidence>
<dbReference type="Pfam" id="PF00588">
    <property type="entry name" value="SpoU_methylase"/>
    <property type="match status" value="1"/>
</dbReference>
<evidence type="ECO:0000256" key="1">
    <source>
        <dbReference type="ARBA" id="ARBA00022603"/>
    </source>
</evidence>
<gene>
    <name evidence="5" type="primary">rlmB</name>
    <name evidence="5" type="ORF">FYJ74_09035</name>
</gene>
<keyword evidence="2 5" id="KW-0808">Transferase</keyword>
<evidence type="ECO:0000259" key="4">
    <source>
        <dbReference type="SMART" id="SM00967"/>
    </source>
</evidence>
<dbReference type="InterPro" id="IPR029064">
    <property type="entry name" value="Ribosomal_eL30-like_sf"/>
</dbReference>
<dbReference type="InterPro" id="IPR004441">
    <property type="entry name" value="rRNA_MeTrfase_TrmH"/>
</dbReference>
<accession>A0A6L5YCU9</accession>
<dbReference type="CDD" id="cd18103">
    <property type="entry name" value="SpoU-like_RlmB"/>
    <property type="match status" value="1"/>
</dbReference>
<dbReference type="GO" id="GO:0032259">
    <property type="term" value="P:methylation"/>
    <property type="evidence" value="ECO:0007669"/>
    <property type="project" value="UniProtKB-KW"/>
</dbReference>
<sequence>MERPGEKNNRGRRDGRGDFERSARPRGKKDFAPRQARESSGGRPFPERRPRPKRAAPAASDDLCWGRNPVLTLLENRPELCRKVFLLAGAPDKFRDTVARLCADSRIPLDCVGREELERLTGGAVHQGAVACVAPIPPADLDGVVDALDPQAPALVVLLDHCQDPHNLGAVIRTAEVAGAACVVCQNDRSATVNGTVVKTSAGAAFRLPVAQVVNVGRAMERLKQKGFWIVGLDHRADETVWSGALPERLALVVGSEGEGISALTAKNCDKLVKFPMAGRTGNLNASVAAALGMFEWVRLYGCGAKASE</sequence>